<dbReference type="PIRSF" id="PIRSF001430">
    <property type="entry name" value="tRNA_psdUrid_synth"/>
    <property type="match status" value="1"/>
</dbReference>
<comment type="subunit">
    <text evidence="4">Homodimer.</text>
</comment>
<feature type="binding site" evidence="4 6">
    <location>
        <position position="114"/>
    </location>
    <ligand>
        <name>substrate</name>
    </ligand>
</feature>
<dbReference type="Gene3D" id="3.30.70.580">
    <property type="entry name" value="Pseudouridine synthase I, catalytic domain, N-terminal subdomain"/>
    <property type="match status" value="1"/>
</dbReference>
<dbReference type="PANTHER" id="PTHR11142:SF0">
    <property type="entry name" value="TRNA PSEUDOURIDINE SYNTHASE-LIKE 1"/>
    <property type="match status" value="1"/>
</dbReference>
<dbReference type="HAMAP" id="MF_00171">
    <property type="entry name" value="TruA"/>
    <property type="match status" value="1"/>
</dbReference>
<dbReference type="Pfam" id="PF01416">
    <property type="entry name" value="PseudoU_synth_1"/>
    <property type="match status" value="1"/>
</dbReference>
<dbReference type="PANTHER" id="PTHR11142">
    <property type="entry name" value="PSEUDOURIDYLATE SYNTHASE"/>
    <property type="match status" value="1"/>
</dbReference>
<proteinExistence type="inferred from homology"/>
<dbReference type="EMBL" id="CP039393">
    <property type="protein sequence ID" value="QCD37018.1"/>
    <property type="molecule type" value="Genomic_DNA"/>
</dbReference>
<dbReference type="SUPFAM" id="SSF55120">
    <property type="entry name" value="Pseudouridine synthase"/>
    <property type="match status" value="1"/>
</dbReference>
<evidence type="ECO:0000256" key="2">
    <source>
        <dbReference type="ARBA" id="ARBA00022694"/>
    </source>
</evidence>
<evidence type="ECO:0000313" key="9">
    <source>
        <dbReference type="EMBL" id="QCD37018.1"/>
    </source>
</evidence>
<reference evidence="9 10" key="1">
    <citation type="submission" date="2019-02" db="EMBL/GenBank/DDBJ databases">
        <title>Isolation and identification of novel species under the genus Muribaculum.</title>
        <authorList>
            <person name="Miyake S."/>
            <person name="Ding Y."/>
            <person name="Low A."/>
            <person name="Soh M."/>
            <person name="Seedorf H."/>
        </authorList>
    </citation>
    <scope>NUCLEOTIDE SEQUENCE [LARGE SCALE GENOMIC DNA]</scope>
    <source>
        <strain evidence="9 10">TLL-A4</strain>
    </source>
</reference>
<comment type="function">
    <text evidence="4">Formation of pseudouridine at positions 38, 39 and 40 in the anticodon stem and loop of transfer RNAs.</text>
</comment>
<feature type="active site" description="Nucleophile" evidence="4 5">
    <location>
        <position position="55"/>
    </location>
</feature>
<gene>
    <name evidence="4 9" type="primary">truA</name>
    <name evidence="9" type="ORF">E7746_03595</name>
</gene>
<feature type="domain" description="Pseudouridine synthase I TruA alpha/beta" evidence="8">
    <location>
        <begin position="154"/>
        <end position="251"/>
    </location>
</feature>
<dbReference type="InterPro" id="IPR020103">
    <property type="entry name" value="PsdUridine_synth_cat_dom_sf"/>
</dbReference>
<evidence type="ECO:0000256" key="7">
    <source>
        <dbReference type="RuleBase" id="RU003792"/>
    </source>
</evidence>
<dbReference type="InterPro" id="IPR020095">
    <property type="entry name" value="PsdUridine_synth_TruA_C"/>
</dbReference>
<evidence type="ECO:0000259" key="8">
    <source>
        <dbReference type="Pfam" id="PF01416"/>
    </source>
</evidence>
<name>A0A4V1D204_9BACT</name>
<accession>A0A4V1D204</accession>
<comment type="catalytic activity">
    <reaction evidence="4 7">
        <text>uridine(38/39/40) in tRNA = pseudouridine(38/39/40) in tRNA</text>
        <dbReference type="Rhea" id="RHEA:22376"/>
        <dbReference type="Rhea" id="RHEA-COMP:10085"/>
        <dbReference type="Rhea" id="RHEA-COMP:10087"/>
        <dbReference type="ChEBI" id="CHEBI:65314"/>
        <dbReference type="ChEBI" id="CHEBI:65315"/>
        <dbReference type="EC" id="5.4.99.12"/>
    </reaction>
</comment>
<protein>
    <recommendedName>
        <fullName evidence="4">tRNA pseudouridine synthase A</fullName>
        <ecNumber evidence="4">5.4.99.12</ecNumber>
    </recommendedName>
    <alternativeName>
        <fullName evidence="4">tRNA pseudouridine(38-40) synthase</fullName>
    </alternativeName>
    <alternativeName>
        <fullName evidence="4">tRNA pseudouridylate synthase I</fullName>
    </alternativeName>
    <alternativeName>
        <fullName evidence="4">tRNA-uridine isomerase I</fullName>
    </alternativeName>
</protein>
<dbReference type="InterPro" id="IPR001406">
    <property type="entry name" value="PsdUridine_synth_TruA"/>
</dbReference>
<evidence type="ECO:0000256" key="3">
    <source>
        <dbReference type="ARBA" id="ARBA00023235"/>
    </source>
</evidence>
<dbReference type="GO" id="GO:0031119">
    <property type="term" value="P:tRNA pseudouridine synthesis"/>
    <property type="evidence" value="ECO:0007669"/>
    <property type="project" value="UniProtKB-UniRule"/>
</dbReference>
<comment type="caution">
    <text evidence="4">Lacks conserved residue(s) required for the propagation of feature annotation.</text>
</comment>
<dbReference type="KEGG" id="mgod:E7746_03595"/>
<organism evidence="9 10">
    <name type="scientific">Muribaculum gordoncarteri</name>
    <dbReference type="NCBI Taxonomy" id="2530390"/>
    <lineage>
        <taxon>Bacteria</taxon>
        <taxon>Pseudomonadati</taxon>
        <taxon>Bacteroidota</taxon>
        <taxon>Bacteroidia</taxon>
        <taxon>Bacteroidales</taxon>
        <taxon>Muribaculaceae</taxon>
        <taxon>Muribaculum</taxon>
    </lineage>
</organism>
<evidence type="ECO:0000256" key="4">
    <source>
        <dbReference type="HAMAP-Rule" id="MF_00171"/>
    </source>
</evidence>
<sequence length="256" mass="28698">MSHNQRYFMRLSYRGASFHGWQSQPNAVSVQSAIELAMSRALRTPIKITGAGRTDTGVNARLMVAHFDLSQPITDKAALCRSLNAMVGPDIAIEGIYEVAPDAHARFDATSRTYHYYTHTGKSPFLYPLSWQEPASPLNFDMMNRAAAILLDIDDFTSFAKLHSDNKTNICNVTHAEWSTVDGDASRHAFVITADRFLRNMVRAVVGTLIEVGRGKMTLDQFKKVVEAHDRCAAGTSMPPQPLFLWDITYPFEYIY</sequence>
<evidence type="ECO:0000313" key="10">
    <source>
        <dbReference type="Proteomes" id="UP000297031"/>
    </source>
</evidence>
<dbReference type="EC" id="5.4.99.12" evidence="4"/>
<comment type="similarity">
    <text evidence="1 4 7">Belongs to the tRNA pseudouridine synthase TruA family.</text>
</comment>
<dbReference type="InterPro" id="IPR020097">
    <property type="entry name" value="PsdUridine_synth_TruA_a/b_dom"/>
</dbReference>
<dbReference type="NCBIfam" id="TIGR00071">
    <property type="entry name" value="hisT_truA"/>
    <property type="match status" value="1"/>
</dbReference>
<evidence type="ECO:0000256" key="6">
    <source>
        <dbReference type="PIRSR" id="PIRSR001430-2"/>
    </source>
</evidence>
<dbReference type="AlphaFoldDB" id="A0A4V1D204"/>
<keyword evidence="10" id="KW-1185">Reference proteome</keyword>
<evidence type="ECO:0000256" key="5">
    <source>
        <dbReference type="PIRSR" id="PIRSR001430-1"/>
    </source>
</evidence>
<keyword evidence="3 4" id="KW-0413">Isomerase</keyword>
<dbReference type="Proteomes" id="UP000297031">
    <property type="component" value="Chromosome"/>
</dbReference>
<keyword evidence="2 4" id="KW-0819">tRNA processing</keyword>
<dbReference type="Gene3D" id="3.30.70.660">
    <property type="entry name" value="Pseudouridine synthase I, catalytic domain, C-terminal subdomain"/>
    <property type="match status" value="1"/>
</dbReference>
<dbReference type="FunFam" id="3.30.70.580:FF:000001">
    <property type="entry name" value="tRNA pseudouridine synthase A"/>
    <property type="match status" value="1"/>
</dbReference>
<dbReference type="CDD" id="cd02570">
    <property type="entry name" value="PseudoU_synth_EcTruA"/>
    <property type="match status" value="1"/>
</dbReference>
<evidence type="ECO:0000256" key="1">
    <source>
        <dbReference type="ARBA" id="ARBA00009375"/>
    </source>
</evidence>
<dbReference type="OrthoDB" id="9811823at2"/>
<dbReference type="GO" id="GO:0160147">
    <property type="term" value="F:tRNA pseudouridine(38-40) synthase activity"/>
    <property type="evidence" value="ECO:0007669"/>
    <property type="project" value="UniProtKB-EC"/>
</dbReference>
<dbReference type="GO" id="GO:0003723">
    <property type="term" value="F:RNA binding"/>
    <property type="evidence" value="ECO:0007669"/>
    <property type="project" value="InterPro"/>
</dbReference>
<dbReference type="InterPro" id="IPR020094">
    <property type="entry name" value="TruA/RsuA/RluB/E/F_N"/>
</dbReference>